<accession>A0A7W9X103</accession>
<dbReference type="EC" id="1.-.-.-" evidence="5"/>
<reference evidence="5 6" key="1">
    <citation type="submission" date="2020-08" db="EMBL/GenBank/DDBJ databases">
        <title>The Agave Microbiome: Exploring the role of microbial communities in plant adaptations to desert environments.</title>
        <authorList>
            <person name="Partida-Martinez L.P."/>
        </authorList>
    </citation>
    <scope>NUCLEOTIDE SEQUENCE [LARGE SCALE GENOMIC DNA]</scope>
    <source>
        <strain evidence="5 6">AT3.2</strain>
    </source>
</reference>
<evidence type="ECO:0000256" key="1">
    <source>
        <dbReference type="ARBA" id="ARBA00007118"/>
    </source>
</evidence>
<dbReference type="EC" id="1.5.1.34" evidence="5"/>
<dbReference type="InterPro" id="IPR033878">
    <property type="entry name" value="NfsB-like"/>
</dbReference>
<proteinExistence type="inferred from homology"/>
<dbReference type="SUPFAM" id="SSF55469">
    <property type="entry name" value="FMN-dependent nitroreductase-like"/>
    <property type="match status" value="1"/>
</dbReference>
<evidence type="ECO:0000259" key="4">
    <source>
        <dbReference type="Pfam" id="PF00881"/>
    </source>
</evidence>
<sequence length="218" mass="24114">MDILSAAKKRHTAKAYDSARRIPEEVMQQVYDLLRNSASSVNSQPWHFIVANTPEGRARIAKATQGGYVYNAAKVNDASHVIVLCARVDMDEAHMDALLEQEERDGRFRDAQARAGQDATRRGYVNQHRYGTKDVAQWLEKQVYLALGTALVGAATLEIDATPMEGFDQKILDAEFGLNEKGLTSLVLVSFGYSSPADFNAGLPKSRLTQEATFTFID</sequence>
<protein>
    <submittedName>
        <fullName evidence="5">Nitroreductase/dihydropteridine reductase</fullName>
        <ecNumber evidence="5">1.-.-.-</ecNumber>
        <ecNumber evidence="5">1.5.1.34</ecNumber>
    </submittedName>
</protein>
<evidence type="ECO:0000313" key="5">
    <source>
        <dbReference type="EMBL" id="MBB6134419.1"/>
    </source>
</evidence>
<keyword evidence="2" id="KW-0521">NADP</keyword>
<evidence type="ECO:0000256" key="2">
    <source>
        <dbReference type="ARBA" id="ARBA00022857"/>
    </source>
</evidence>
<keyword evidence="3 5" id="KW-0560">Oxidoreductase</keyword>
<organism evidence="5 6">
    <name type="scientific">Massilia aurea</name>
    <dbReference type="NCBI Taxonomy" id="373040"/>
    <lineage>
        <taxon>Bacteria</taxon>
        <taxon>Pseudomonadati</taxon>
        <taxon>Pseudomonadota</taxon>
        <taxon>Betaproteobacteria</taxon>
        <taxon>Burkholderiales</taxon>
        <taxon>Oxalobacteraceae</taxon>
        <taxon>Telluria group</taxon>
        <taxon>Massilia</taxon>
    </lineage>
</organism>
<dbReference type="PANTHER" id="PTHR43673">
    <property type="entry name" value="NAD(P)H NITROREDUCTASE YDGI-RELATED"/>
    <property type="match status" value="1"/>
</dbReference>
<dbReference type="RefSeq" id="WP_183554939.1">
    <property type="nucleotide sequence ID" value="NZ_JACHBX010000002.1"/>
</dbReference>
<dbReference type="CDD" id="cd02149">
    <property type="entry name" value="NfsB-like"/>
    <property type="match status" value="1"/>
</dbReference>
<dbReference type="Proteomes" id="UP000540787">
    <property type="component" value="Unassembled WGS sequence"/>
</dbReference>
<evidence type="ECO:0000313" key="6">
    <source>
        <dbReference type="Proteomes" id="UP000540787"/>
    </source>
</evidence>
<comment type="caution">
    <text evidence="5">The sequence shown here is derived from an EMBL/GenBank/DDBJ whole genome shotgun (WGS) entry which is preliminary data.</text>
</comment>
<dbReference type="Pfam" id="PF00881">
    <property type="entry name" value="Nitroreductase"/>
    <property type="match status" value="1"/>
</dbReference>
<dbReference type="GO" id="GO:0004155">
    <property type="term" value="F:6,7-dihydropteridine reductase activity"/>
    <property type="evidence" value="ECO:0007669"/>
    <property type="project" value="UniProtKB-EC"/>
</dbReference>
<dbReference type="InterPro" id="IPR000415">
    <property type="entry name" value="Nitroreductase-like"/>
</dbReference>
<dbReference type="EMBL" id="JACHBX010000002">
    <property type="protein sequence ID" value="MBB6134419.1"/>
    <property type="molecule type" value="Genomic_DNA"/>
</dbReference>
<dbReference type="InterPro" id="IPR029479">
    <property type="entry name" value="Nitroreductase"/>
</dbReference>
<feature type="domain" description="Nitroreductase" evidence="4">
    <location>
        <begin position="8"/>
        <end position="193"/>
    </location>
</feature>
<gene>
    <name evidence="5" type="ORF">HD842_002561</name>
</gene>
<dbReference type="PANTHER" id="PTHR43673:SF10">
    <property type="entry name" value="NADH DEHYDROGENASE_NAD(P)H NITROREDUCTASE XCC3605-RELATED"/>
    <property type="match status" value="1"/>
</dbReference>
<name>A0A7W9X103_9BURK</name>
<dbReference type="Gene3D" id="3.40.109.10">
    <property type="entry name" value="NADH Oxidase"/>
    <property type="match status" value="1"/>
</dbReference>
<dbReference type="AlphaFoldDB" id="A0A7W9X103"/>
<comment type="similarity">
    <text evidence="1">Belongs to the nitroreductase family.</text>
</comment>
<keyword evidence="6" id="KW-1185">Reference proteome</keyword>
<evidence type="ECO:0000256" key="3">
    <source>
        <dbReference type="ARBA" id="ARBA00023002"/>
    </source>
</evidence>
<dbReference type="NCBIfam" id="NF008275">
    <property type="entry name" value="PRK11053.1"/>
    <property type="match status" value="1"/>
</dbReference>